<dbReference type="AlphaFoldDB" id="A0A2R5ETT2"/>
<dbReference type="Pfam" id="PF20074">
    <property type="entry name" value="DUF6470"/>
    <property type="match status" value="1"/>
</dbReference>
<evidence type="ECO:0000313" key="1">
    <source>
        <dbReference type="EMBL" id="GBG07193.1"/>
    </source>
</evidence>
<comment type="caution">
    <text evidence="1">The sequence shown here is derived from an EMBL/GenBank/DDBJ whole genome shotgun (WGS) entry which is preliminary data.</text>
</comment>
<dbReference type="Proteomes" id="UP000245202">
    <property type="component" value="Unassembled WGS sequence"/>
</dbReference>
<proteinExistence type="predicted"/>
<evidence type="ECO:0000313" key="2">
    <source>
        <dbReference type="Proteomes" id="UP000245202"/>
    </source>
</evidence>
<reference evidence="1 2" key="1">
    <citation type="submission" date="2017-08" db="EMBL/GenBank/DDBJ databases">
        <title>Substantial Increase in Enzyme Production by Combined Drug-Resistance Mutations in Paenibacillus agaridevorans.</title>
        <authorList>
            <person name="Tanaka Y."/>
            <person name="Funane K."/>
            <person name="Hosaka T."/>
            <person name="Shiwa Y."/>
            <person name="Fujita N."/>
            <person name="Miyazaki T."/>
            <person name="Yoshikawa H."/>
            <person name="Murakami K."/>
            <person name="Kasahara K."/>
            <person name="Inaoka T."/>
            <person name="Hiraga Y."/>
            <person name="Ochi K."/>
        </authorList>
    </citation>
    <scope>NUCLEOTIDE SEQUENCE [LARGE SCALE GENOMIC DNA]</scope>
    <source>
        <strain evidence="1 2">T-3040</strain>
    </source>
</reference>
<accession>A0A2R5ETT2</accession>
<name>A0A2R5ETT2_9BACL</name>
<organism evidence="1 2">
    <name type="scientific">Paenibacillus agaridevorans</name>
    <dbReference type="NCBI Taxonomy" id="171404"/>
    <lineage>
        <taxon>Bacteria</taxon>
        <taxon>Bacillati</taxon>
        <taxon>Bacillota</taxon>
        <taxon>Bacilli</taxon>
        <taxon>Bacillales</taxon>
        <taxon>Paenibacillaceae</taxon>
        <taxon>Paenibacillus</taxon>
    </lineage>
</organism>
<keyword evidence="2" id="KW-1185">Reference proteome</keyword>
<dbReference type="InterPro" id="IPR045527">
    <property type="entry name" value="DUF6470"/>
</dbReference>
<dbReference type="EMBL" id="BDQX01000080">
    <property type="protein sequence ID" value="GBG07193.1"/>
    <property type="molecule type" value="Genomic_DNA"/>
</dbReference>
<protein>
    <submittedName>
        <fullName evidence="1">Uncharacterized protein</fullName>
    </submittedName>
</protein>
<dbReference type="RefSeq" id="WP_108992295.1">
    <property type="nucleotide sequence ID" value="NZ_BDQX01000080.1"/>
</dbReference>
<gene>
    <name evidence="1" type="ORF">PAT3040_01741</name>
</gene>
<sequence>MRLPQIQIQSMPARIDIRSQQGRFDIRQQPAVMDIKSTRTVIDVEWERPEVLFDMTKTWEALNGGGNLAFMNRIYNQSGQFVLQSIQNTVSEYDRIGDLPTDGSAIAAIAKESMYRQPPKLQMYGEASVLNLSFDPRISKPQVQVRPGDVNISITPSKPEINYQRGNVNIEMAQYPAVQITSPQIDLTV</sequence>